<comment type="caution">
    <text evidence="2">The sequence shown here is derived from an EMBL/GenBank/DDBJ whole genome shotgun (WGS) entry which is preliminary data.</text>
</comment>
<dbReference type="SUPFAM" id="SSF82171">
    <property type="entry name" value="DPP6 N-terminal domain-like"/>
    <property type="match status" value="1"/>
</dbReference>
<dbReference type="Gene3D" id="2.120.10.30">
    <property type="entry name" value="TolB, C-terminal domain"/>
    <property type="match status" value="1"/>
</dbReference>
<sequence>MSLKDALVDAADDARVYDVTDRAVRVVQRRRTLTRLVPVAAALLVVAGLVGVAWPLSNGGGQEPSTAADGLPRQLTLDRSAPVLPEDRGVGPAALAFLYDDGDQGRWALLAADGRQYKVDGLRVDGMSPDGRWLLVLRSEGSWVLRDLTGTARQEFAGVDTSAGASWSPDSRRLVVQTSSRSGVTYTVDLTTGARSTAPPDLPRTARVCAVRNSGELLLCPLPESSFSGLRLADGTTGRIIRDIPTTDLGLRPTETLPESFGAPILDTDDRTLFMRTHDAADPGSAVGQNTFLVGFDLETGRLTHRYPLPDDIPGAQRPSNGGFEHGQPDARYVLGVHPEGPLLLHLTPSETDPFHVGSVTIELITRDTGTLHTVTHASSPIGLIRYPG</sequence>
<name>A0ABN1ZSK1_9ACTN</name>
<protein>
    <recommendedName>
        <fullName evidence="4">WD40 repeat protein</fullName>
    </recommendedName>
</protein>
<dbReference type="Proteomes" id="UP001501470">
    <property type="component" value="Unassembled WGS sequence"/>
</dbReference>
<evidence type="ECO:0000313" key="2">
    <source>
        <dbReference type="EMBL" id="GAA1503449.1"/>
    </source>
</evidence>
<reference evidence="2 3" key="1">
    <citation type="journal article" date="2019" name="Int. J. Syst. Evol. Microbiol.">
        <title>The Global Catalogue of Microorganisms (GCM) 10K type strain sequencing project: providing services to taxonomists for standard genome sequencing and annotation.</title>
        <authorList>
            <consortium name="The Broad Institute Genomics Platform"/>
            <consortium name="The Broad Institute Genome Sequencing Center for Infectious Disease"/>
            <person name="Wu L."/>
            <person name="Ma J."/>
        </authorList>
    </citation>
    <scope>NUCLEOTIDE SEQUENCE [LARGE SCALE GENOMIC DNA]</scope>
    <source>
        <strain evidence="2 3">JCM 15933</strain>
    </source>
</reference>
<evidence type="ECO:0000313" key="3">
    <source>
        <dbReference type="Proteomes" id="UP001501470"/>
    </source>
</evidence>
<accession>A0ABN1ZSK1</accession>
<dbReference type="InterPro" id="IPR011042">
    <property type="entry name" value="6-blade_b-propeller_TolB-like"/>
</dbReference>
<organism evidence="2 3">
    <name type="scientific">Dactylosporangium maewongense</name>
    <dbReference type="NCBI Taxonomy" id="634393"/>
    <lineage>
        <taxon>Bacteria</taxon>
        <taxon>Bacillati</taxon>
        <taxon>Actinomycetota</taxon>
        <taxon>Actinomycetes</taxon>
        <taxon>Micromonosporales</taxon>
        <taxon>Micromonosporaceae</taxon>
        <taxon>Dactylosporangium</taxon>
    </lineage>
</organism>
<dbReference type="EMBL" id="BAAAQD010000002">
    <property type="protein sequence ID" value="GAA1503449.1"/>
    <property type="molecule type" value="Genomic_DNA"/>
</dbReference>
<proteinExistence type="predicted"/>
<keyword evidence="3" id="KW-1185">Reference proteome</keyword>
<gene>
    <name evidence="2" type="ORF">GCM10009827_015610</name>
</gene>
<keyword evidence="1" id="KW-0812">Transmembrane</keyword>
<evidence type="ECO:0000256" key="1">
    <source>
        <dbReference type="SAM" id="Phobius"/>
    </source>
</evidence>
<feature type="transmembrane region" description="Helical" evidence="1">
    <location>
        <begin position="36"/>
        <end position="56"/>
    </location>
</feature>
<keyword evidence="1" id="KW-1133">Transmembrane helix</keyword>
<evidence type="ECO:0008006" key="4">
    <source>
        <dbReference type="Google" id="ProtNLM"/>
    </source>
</evidence>
<keyword evidence="1" id="KW-0472">Membrane</keyword>